<feature type="non-terminal residue" evidence="1">
    <location>
        <position position="1"/>
    </location>
</feature>
<sequence length="100" mass="9996">PLAAAVPPGLSLLALQETGAAAERDARARARGAALIATLAALQTGLLRGSVDSAVTARLAALSEGEAAADPALAALLADITLRARVELARLRHGIDVAPE</sequence>
<keyword evidence="2" id="KW-1185">Reference proteome</keyword>
<gene>
    <name evidence="1" type="ORF">GXW79_21005</name>
</gene>
<dbReference type="AlphaFoldDB" id="A0AAF1KV03"/>
<evidence type="ECO:0000313" key="2">
    <source>
        <dbReference type="Proteomes" id="UP001196068"/>
    </source>
</evidence>
<dbReference type="EMBL" id="JAAEDH010000043">
    <property type="protein sequence ID" value="MBR0657567.1"/>
    <property type="molecule type" value="Genomic_DNA"/>
</dbReference>
<dbReference type="InterPro" id="IPR019704">
    <property type="entry name" value="Flagellar_assmbl_FliX_class2"/>
</dbReference>
<protein>
    <submittedName>
        <fullName evidence="1">Uncharacterized protein</fullName>
    </submittedName>
</protein>
<evidence type="ECO:0000313" key="1">
    <source>
        <dbReference type="EMBL" id="MBR0657567.1"/>
    </source>
</evidence>
<reference evidence="1" key="1">
    <citation type="submission" date="2020-01" db="EMBL/GenBank/DDBJ databases">
        <authorList>
            <person name="Rat A."/>
        </authorList>
    </citation>
    <scope>NUCLEOTIDE SEQUENCE</scope>
    <source>
        <strain evidence="1">LMG 28251</strain>
    </source>
</reference>
<proteinExistence type="predicted"/>
<comment type="caution">
    <text evidence="1">The sequence shown here is derived from an EMBL/GenBank/DDBJ whole genome shotgun (WGS) entry which is preliminary data.</text>
</comment>
<dbReference type="RefSeq" id="WP_281414784.1">
    <property type="nucleotide sequence ID" value="NZ_JAAEDH010000043.1"/>
</dbReference>
<reference evidence="1" key="2">
    <citation type="journal article" date="2021" name="Syst. Appl. Microbiol.">
        <title>Roseomonas hellenica sp. nov., isolated from roots of wild-growing Alkanna tinctoria.</title>
        <authorList>
            <person name="Rat A."/>
            <person name="Naranjo H.D."/>
            <person name="Lebbe L."/>
            <person name="Cnockaert M."/>
            <person name="Krigas N."/>
            <person name="Grigoriadou K."/>
            <person name="Maloupa E."/>
            <person name="Willems A."/>
        </authorList>
    </citation>
    <scope>NUCLEOTIDE SEQUENCE</scope>
    <source>
        <strain evidence="1">LMG 28251</strain>
    </source>
</reference>
<dbReference type="Pfam" id="PF10768">
    <property type="entry name" value="FliX"/>
    <property type="match status" value="1"/>
</dbReference>
<name>A0AAF1KV03_9PROT</name>
<dbReference type="Proteomes" id="UP001196068">
    <property type="component" value="Unassembled WGS sequence"/>
</dbReference>
<organism evidence="1 2">
    <name type="scientific">Plastoroseomonas arctica</name>
    <dbReference type="NCBI Taxonomy" id="1509237"/>
    <lineage>
        <taxon>Bacteria</taxon>
        <taxon>Pseudomonadati</taxon>
        <taxon>Pseudomonadota</taxon>
        <taxon>Alphaproteobacteria</taxon>
        <taxon>Acetobacterales</taxon>
        <taxon>Acetobacteraceae</taxon>
        <taxon>Plastoroseomonas</taxon>
    </lineage>
</organism>
<accession>A0AAF1KV03</accession>
<dbReference type="GO" id="GO:0044781">
    <property type="term" value="P:bacterial-type flagellum organization"/>
    <property type="evidence" value="ECO:0007669"/>
    <property type="project" value="InterPro"/>
</dbReference>